<dbReference type="Proteomes" id="UP000435112">
    <property type="component" value="Unassembled WGS sequence"/>
</dbReference>
<evidence type="ECO:0000313" key="2">
    <source>
        <dbReference type="EMBL" id="KAE9036029.1"/>
    </source>
</evidence>
<dbReference type="Proteomes" id="UP000429607">
    <property type="component" value="Unassembled WGS sequence"/>
</dbReference>
<gene>
    <name evidence="3" type="ORF">PR001_g6775</name>
    <name evidence="2" type="ORF">PR002_g7283</name>
    <name evidence="4" type="ORF">PR003_g3116</name>
</gene>
<dbReference type="EMBL" id="QXFV01000324">
    <property type="protein sequence ID" value="KAE9041082.1"/>
    <property type="molecule type" value="Genomic_DNA"/>
</dbReference>
<reference evidence="5 7" key="1">
    <citation type="submission" date="2018-09" db="EMBL/GenBank/DDBJ databases">
        <title>Genomic investigation of the strawberry pathogen Phytophthora fragariae indicates pathogenicity is determined by transcriptional variation in three key races.</title>
        <authorList>
            <person name="Adams T.M."/>
            <person name="Armitage A.D."/>
            <person name="Sobczyk M.K."/>
            <person name="Bates H.J."/>
            <person name="Dunwell J.M."/>
            <person name="Nellist C.F."/>
            <person name="Harrison R.J."/>
        </authorList>
    </citation>
    <scope>NUCLEOTIDE SEQUENCE [LARGE SCALE GENOMIC DNA]</scope>
    <source>
        <strain evidence="3 5">SCRP249</strain>
        <strain evidence="2 7">SCRP324</strain>
        <strain evidence="4 6">SCRP333</strain>
    </source>
</reference>
<sequence>MSTKFLLLYSDGSSEGVPIDEIEDYVPLLRQLPKKERELKKRKTENRSEERTKRQESSRTSAKRVKVQKRTSNPEAQSPIARPDVSAVASCFVKDMLWALTTTYNVGDAKQQALLATLDNRSEQPRAALARYIEEGGLDAMHQTLCNWACGAGDQNEDSNNDVKAEPPPTAGNPVSRHVAAEKVCSSPRPRTRCDQHLRELLSAAKNMRTEKPENVAPEPAEHPDVVDLTGDTEEGEEDDTQKARRRLHFGRNSMVTYSVYKSVDAFRVQMKRSRRMKRAK</sequence>
<evidence type="ECO:0000313" key="7">
    <source>
        <dbReference type="Proteomes" id="UP000435112"/>
    </source>
</evidence>
<dbReference type="EMBL" id="QXFT01000105">
    <property type="protein sequence ID" value="KAE9354906.1"/>
    <property type="molecule type" value="Genomic_DNA"/>
</dbReference>
<dbReference type="Proteomes" id="UP000434957">
    <property type="component" value="Unassembled WGS sequence"/>
</dbReference>
<feature type="compositionally biased region" description="Basic and acidic residues" evidence="1">
    <location>
        <begin position="209"/>
        <end position="226"/>
    </location>
</feature>
<feature type="region of interest" description="Disordered" evidence="1">
    <location>
        <begin position="209"/>
        <end position="248"/>
    </location>
</feature>
<evidence type="ECO:0000256" key="1">
    <source>
        <dbReference type="SAM" id="MobiDB-lite"/>
    </source>
</evidence>
<accession>A0A6A3NHL2</accession>
<organism evidence="3 5">
    <name type="scientific">Phytophthora rubi</name>
    <dbReference type="NCBI Taxonomy" id="129364"/>
    <lineage>
        <taxon>Eukaryota</taxon>
        <taxon>Sar</taxon>
        <taxon>Stramenopiles</taxon>
        <taxon>Oomycota</taxon>
        <taxon>Peronosporomycetes</taxon>
        <taxon>Peronosporales</taxon>
        <taxon>Peronosporaceae</taxon>
        <taxon>Phytophthora</taxon>
    </lineage>
</organism>
<proteinExistence type="predicted"/>
<feature type="region of interest" description="Disordered" evidence="1">
    <location>
        <begin position="155"/>
        <end position="192"/>
    </location>
</feature>
<feature type="compositionally biased region" description="Basic and acidic residues" evidence="1">
    <location>
        <begin position="33"/>
        <end position="57"/>
    </location>
</feature>
<evidence type="ECO:0000313" key="6">
    <source>
        <dbReference type="Proteomes" id="UP000434957"/>
    </source>
</evidence>
<dbReference type="OrthoDB" id="129558at2759"/>
<evidence type="ECO:0000313" key="3">
    <source>
        <dbReference type="EMBL" id="KAE9041082.1"/>
    </source>
</evidence>
<evidence type="ECO:0000313" key="4">
    <source>
        <dbReference type="EMBL" id="KAE9354906.1"/>
    </source>
</evidence>
<keyword evidence="6" id="KW-1185">Reference proteome</keyword>
<dbReference type="AlphaFoldDB" id="A0A6A3NHL2"/>
<name>A0A6A3NHL2_9STRA</name>
<comment type="caution">
    <text evidence="3">The sequence shown here is derived from an EMBL/GenBank/DDBJ whole genome shotgun (WGS) entry which is preliminary data.</text>
</comment>
<feature type="compositionally biased region" description="Acidic residues" evidence="1">
    <location>
        <begin position="231"/>
        <end position="240"/>
    </location>
</feature>
<feature type="region of interest" description="Disordered" evidence="1">
    <location>
        <begin position="33"/>
        <end position="81"/>
    </location>
</feature>
<protein>
    <submittedName>
        <fullName evidence="3">Uncharacterized protein</fullName>
    </submittedName>
</protein>
<dbReference type="EMBL" id="QXFU01000344">
    <property type="protein sequence ID" value="KAE9036029.1"/>
    <property type="molecule type" value="Genomic_DNA"/>
</dbReference>
<evidence type="ECO:0000313" key="5">
    <source>
        <dbReference type="Proteomes" id="UP000429607"/>
    </source>
</evidence>